<dbReference type="RefSeq" id="WP_034571512.1">
    <property type="nucleotide sequence ID" value="NZ_JRMP02000013.1"/>
</dbReference>
<keyword evidence="1" id="KW-0472">Membrane</keyword>
<keyword evidence="1" id="KW-1133">Transmembrane helix</keyword>
<organism evidence="3 4">
    <name type="scientific">Helicobacter saguini</name>
    <dbReference type="NCBI Taxonomy" id="1548018"/>
    <lineage>
        <taxon>Bacteria</taxon>
        <taxon>Pseudomonadati</taxon>
        <taxon>Campylobacterota</taxon>
        <taxon>Epsilonproteobacteria</taxon>
        <taxon>Campylobacterales</taxon>
        <taxon>Helicobacteraceae</taxon>
        <taxon>Helicobacter</taxon>
    </lineage>
</organism>
<reference evidence="3" key="3">
    <citation type="submission" date="2018-04" db="EMBL/GenBank/DDBJ databases">
        <authorList>
            <person name="Sheh A."/>
            <person name="Shen Z."/>
            <person name="Mannion A.J."/>
            <person name="Fox J.G."/>
        </authorList>
    </citation>
    <scope>NUCLEOTIDE SEQUENCE</scope>
    <source>
        <strain evidence="3">MIT 97-6194</strain>
    </source>
</reference>
<accession>A0A347VRR4</accession>
<evidence type="ECO:0000313" key="4">
    <source>
        <dbReference type="Proteomes" id="UP000029714"/>
    </source>
</evidence>
<reference evidence="3 4" key="2">
    <citation type="journal article" date="2016" name="Infect. Immun.">
        <title>Helicobacter saguini, a Novel Helicobacter Isolated from Cotton-Top Tamarins with Ulcerative Colitis, Has Proinflammatory Properties and Induces Typhlocolitis and Dysplasia in Gnotobiotic IL-10-/- Mice.</title>
        <authorList>
            <person name="Shen Z."/>
            <person name="Mannion A."/>
            <person name="Whary M.T."/>
            <person name="Muthupalani S."/>
            <person name="Sheh A."/>
            <person name="Feng Y."/>
            <person name="Gong G."/>
            <person name="Vandamme P."/>
            <person name="Holcombe H.R."/>
            <person name="Paster B.J."/>
            <person name="Fox J.G."/>
        </authorList>
    </citation>
    <scope>NUCLEOTIDE SEQUENCE [LARGE SCALE GENOMIC DNA]</scope>
    <source>
        <strain evidence="3 4">MIT 97-6194</strain>
    </source>
</reference>
<evidence type="ECO:0000313" key="5">
    <source>
        <dbReference type="Proteomes" id="UP000477070"/>
    </source>
</evidence>
<keyword evidence="1" id="KW-0812">Transmembrane</keyword>
<proteinExistence type="predicted"/>
<dbReference type="EMBL" id="JRMP02000013">
    <property type="protein sequence ID" value="TLD93662.1"/>
    <property type="molecule type" value="Genomic_DNA"/>
</dbReference>
<dbReference type="STRING" id="1548018.LS64_05685"/>
<evidence type="ECO:0000256" key="1">
    <source>
        <dbReference type="SAM" id="Phobius"/>
    </source>
</evidence>
<feature type="transmembrane region" description="Helical" evidence="1">
    <location>
        <begin position="12"/>
        <end position="30"/>
    </location>
</feature>
<reference evidence="3 4" key="1">
    <citation type="journal article" date="2014" name="Genome Announc.">
        <title>Draft genome sequences of eight enterohepatic helicobacter species isolated from both laboratory and wild rodents.</title>
        <authorList>
            <person name="Sheh A."/>
            <person name="Shen Z."/>
            <person name="Fox J.G."/>
        </authorList>
    </citation>
    <scope>NUCLEOTIDE SEQUENCE [LARGE SCALE GENOMIC DNA]</scope>
    <source>
        <strain evidence="3 4">MIT 97-6194</strain>
    </source>
</reference>
<name>A0A347VRR4_9HELI</name>
<dbReference type="EMBL" id="QBIU01000001">
    <property type="protein sequence ID" value="MWV68875.1"/>
    <property type="molecule type" value="Genomic_DNA"/>
</dbReference>
<sequence>MRGFAEAIHTKGFNVKFIISFLLLSVFAFAELREVEVTWKADSLFDIGNGTIVRVSCGEYECDSDVPGFCNGGYNGRWVDYGARVKGYNGKAYFENDKDNQNLIFDDITCQVVKIFGK</sequence>
<dbReference type="Proteomes" id="UP000477070">
    <property type="component" value="Unassembled WGS sequence"/>
</dbReference>
<gene>
    <name evidence="2" type="ORF">DCO61_02255</name>
    <name evidence="3" type="ORF">LS64_008535</name>
</gene>
<keyword evidence="4" id="KW-1185">Reference proteome</keyword>
<dbReference type="Proteomes" id="UP000029714">
    <property type="component" value="Unassembled WGS sequence"/>
</dbReference>
<comment type="caution">
    <text evidence="3">The sequence shown here is derived from an EMBL/GenBank/DDBJ whole genome shotgun (WGS) entry which is preliminary data.</text>
</comment>
<reference evidence="2 5" key="4">
    <citation type="submission" date="2019-12" db="EMBL/GenBank/DDBJ databases">
        <title>Multi-Generational Helicobacter saguini Isolates.</title>
        <authorList>
            <person name="Mannion A."/>
            <person name="Shen Z."/>
            <person name="Fox J.G."/>
        </authorList>
    </citation>
    <scope>NUCLEOTIDE SEQUENCE [LARGE SCALE GENOMIC DNA]</scope>
    <source>
        <strain evidence="2">16-048</strain>
        <strain evidence="5">16-048 (F4)</strain>
    </source>
</reference>
<evidence type="ECO:0000313" key="3">
    <source>
        <dbReference type="EMBL" id="TLD93662.1"/>
    </source>
</evidence>
<protein>
    <submittedName>
        <fullName evidence="3">Uncharacterized protein</fullName>
    </submittedName>
</protein>
<evidence type="ECO:0000313" key="2">
    <source>
        <dbReference type="EMBL" id="MWV68875.1"/>
    </source>
</evidence>
<dbReference type="AlphaFoldDB" id="A0A347VRR4"/>